<accession>A0A1N7ER21</accession>
<reference evidence="2" key="1">
    <citation type="submission" date="2017-01" db="EMBL/GenBank/DDBJ databases">
        <authorList>
            <person name="Varghese N."/>
            <person name="Submissions S."/>
        </authorList>
    </citation>
    <scope>NUCLEOTIDE SEQUENCE [LARGE SCALE GENOMIC DNA]</scope>
    <source>
        <strain evidence="2">ATCC 12950</strain>
    </source>
</reference>
<evidence type="ECO:0000313" key="1">
    <source>
        <dbReference type="EMBL" id="SIR90494.1"/>
    </source>
</evidence>
<gene>
    <name evidence="1" type="ORF">SAMN05421833_11935</name>
</gene>
<proteinExistence type="predicted"/>
<protein>
    <submittedName>
        <fullName evidence="1">Uncharacterized protein</fullName>
    </submittedName>
</protein>
<sequence length="78" mass="8634">MGRCARPGLWKRWPNAAYHAVRRIIEVVHIISGVTALGDVCGLALMHLEALNSGSLFAREGSEPPVAWRSNLERKFHG</sequence>
<dbReference type="AlphaFoldDB" id="A0A1N7ER21"/>
<dbReference type="Proteomes" id="UP000186096">
    <property type="component" value="Unassembled WGS sequence"/>
</dbReference>
<dbReference type="EMBL" id="FTNI01000019">
    <property type="protein sequence ID" value="SIR90494.1"/>
    <property type="molecule type" value="Genomic_DNA"/>
</dbReference>
<name>A0A1N7ER21_9ACTN</name>
<keyword evidence="2" id="KW-1185">Reference proteome</keyword>
<organism evidence="1 2">
    <name type="scientific">Microbispora rosea</name>
    <dbReference type="NCBI Taxonomy" id="58117"/>
    <lineage>
        <taxon>Bacteria</taxon>
        <taxon>Bacillati</taxon>
        <taxon>Actinomycetota</taxon>
        <taxon>Actinomycetes</taxon>
        <taxon>Streptosporangiales</taxon>
        <taxon>Streptosporangiaceae</taxon>
        <taxon>Microbispora</taxon>
    </lineage>
</organism>
<evidence type="ECO:0000313" key="2">
    <source>
        <dbReference type="Proteomes" id="UP000186096"/>
    </source>
</evidence>